<dbReference type="EMBL" id="JAMSHJ010000003">
    <property type="protein sequence ID" value="KAI5428088.1"/>
    <property type="molecule type" value="Genomic_DNA"/>
</dbReference>
<evidence type="ECO:0000313" key="5">
    <source>
        <dbReference type="Proteomes" id="UP001058974"/>
    </source>
</evidence>
<comment type="caution">
    <text evidence="4">The sequence shown here is derived from an EMBL/GenBank/DDBJ whole genome shotgun (WGS) entry which is preliminary data.</text>
</comment>
<dbReference type="Proteomes" id="UP001058974">
    <property type="component" value="Chromosome 3"/>
</dbReference>
<protein>
    <recommendedName>
        <fullName evidence="6">Acyltransferase</fullName>
    </recommendedName>
</protein>
<gene>
    <name evidence="4" type="ORF">KIW84_033190</name>
</gene>
<dbReference type="Gramene" id="Psat03G0319000-T5">
    <property type="protein sequence ID" value="KAI5428088.1"/>
    <property type="gene ID" value="KIW84_033190"/>
</dbReference>
<dbReference type="Pfam" id="PF03982">
    <property type="entry name" value="DAGAT"/>
    <property type="match status" value="1"/>
</dbReference>
<dbReference type="PANTHER" id="PTHR22753:SF24">
    <property type="entry name" value="ESTERASE_LIPASE_THIOESTERASE FAMILY PROTEIN"/>
    <property type="match status" value="1"/>
</dbReference>
<dbReference type="GO" id="GO:0016020">
    <property type="term" value="C:membrane"/>
    <property type="evidence" value="ECO:0007669"/>
    <property type="project" value="TreeGrafter"/>
</dbReference>
<evidence type="ECO:0000256" key="3">
    <source>
        <dbReference type="ARBA" id="ARBA00023315"/>
    </source>
</evidence>
<name>A0A9D4XXD9_PEA</name>
<sequence length="280" mass="31845">MLSTLEDGKIVKGLAGIPSEGPVLLVGNHMLLALDTVSLLSQMYTEQDIIVRGMAHPLMFRRRKRGRLPEVSSFDWLRVMGIFPVTATNLFKLFSSKSHVLLFPGGVREAFHRKGEEYKLFWPEQSEFVRIAARFGAKIIPFGSVGEDDLGQVVIDYDDLVKIPYLRSEIENLTNEAVQLRAGVGGEVENQQVYPPGILPKVPGRFYYYFGKPIETDGRKQELKDKDKSQELYLEVKTEVERCIAYLKEKRESDPYRSILTRSLYQATHAPTSDIPTFEI</sequence>
<evidence type="ECO:0008006" key="6">
    <source>
        <dbReference type="Google" id="ProtNLM"/>
    </source>
</evidence>
<dbReference type="AlphaFoldDB" id="A0A9D4XXD9"/>
<keyword evidence="3" id="KW-0012">Acyltransferase</keyword>
<organism evidence="4 5">
    <name type="scientific">Pisum sativum</name>
    <name type="common">Garden pea</name>
    <name type="synonym">Lathyrus oleraceus</name>
    <dbReference type="NCBI Taxonomy" id="3888"/>
    <lineage>
        <taxon>Eukaryota</taxon>
        <taxon>Viridiplantae</taxon>
        <taxon>Streptophyta</taxon>
        <taxon>Embryophyta</taxon>
        <taxon>Tracheophyta</taxon>
        <taxon>Spermatophyta</taxon>
        <taxon>Magnoliopsida</taxon>
        <taxon>eudicotyledons</taxon>
        <taxon>Gunneridae</taxon>
        <taxon>Pentapetalae</taxon>
        <taxon>rosids</taxon>
        <taxon>fabids</taxon>
        <taxon>Fabales</taxon>
        <taxon>Fabaceae</taxon>
        <taxon>Papilionoideae</taxon>
        <taxon>50 kb inversion clade</taxon>
        <taxon>NPAAA clade</taxon>
        <taxon>Hologalegina</taxon>
        <taxon>IRL clade</taxon>
        <taxon>Fabeae</taxon>
        <taxon>Lathyrus</taxon>
    </lineage>
</organism>
<reference evidence="4 5" key="1">
    <citation type="journal article" date="2022" name="Nat. Genet.">
        <title>Improved pea reference genome and pan-genome highlight genomic features and evolutionary characteristics.</title>
        <authorList>
            <person name="Yang T."/>
            <person name="Liu R."/>
            <person name="Luo Y."/>
            <person name="Hu S."/>
            <person name="Wang D."/>
            <person name="Wang C."/>
            <person name="Pandey M.K."/>
            <person name="Ge S."/>
            <person name="Xu Q."/>
            <person name="Li N."/>
            <person name="Li G."/>
            <person name="Huang Y."/>
            <person name="Saxena R.K."/>
            <person name="Ji Y."/>
            <person name="Li M."/>
            <person name="Yan X."/>
            <person name="He Y."/>
            <person name="Liu Y."/>
            <person name="Wang X."/>
            <person name="Xiang C."/>
            <person name="Varshney R.K."/>
            <person name="Ding H."/>
            <person name="Gao S."/>
            <person name="Zong X."/>
        </authorList>
    </citation>
    <scope>NUCLEOTIDE SEQUENCE [LARGE SCALE GENOMIC DNA]</scope>
    <source>
        <strain evidence="4 5">cv. Zhongwan 6</strain>
    </source>
</reference>
<dbReference type="GO" id="GO:0004144">
    <property type="term" value="F:diacylglycerol O-acyltransferase activity"/>
    <property type="evidence" value="ECO:0007669"/>
    <property type="project" value="UniProtKB-ARBA"/>
</dbReference>
<accession>A0A9D4XXD9</accession>
<dbReference type="CDD" id="cd07987">
    <property type="entry name" value="LPLAT_MGAT-like"/>
    <property type="match status" value="1"/>
</dbReference>
<evidence type="ECO:0000256" key="1">
    <source>
        <dbReference type="ARBA" id="ARBA00005420"/>
    </source>
</evidence>
<comment type="similarity">
    <text evidence="1">Belongs to the diacylglycerol acyltransferase family.</text>
</comment>
<keyword evidence="2" id="KW-0808">Transferase</keyword>
<evidence type="ECO:0000256" key="2">
    <source>
        <dbReference type="ARBA" id="ARBA00022679"/>
    </source>
</evidence>
<dbReference type="GO" id="GO:0019432">
    <property type="term" value="P:triglyceride biosynthetic process"/>
    <property type="evidence" value="ECO:0007669"/>
    <property type="project" value="UniProtKB-ARBA"/>
</dbReference>
<evidence type="ECO:0000313" key="4">
    <source>
        <dbReference type="EMBL" id="KAI5428088.1"/>
    </source>
</evidence>
<dbReference type="InterPro" id="IPR007130">
    <property type="entry name" value="DAGAT"/>
</dbReference>
<dbReference type="PANTHER" id="PTHR22753">
    <property type="entry name" value="TRANSMEMBRANE PROTEIN 68"/>
    <property type="match status" value="1"/>
</dbReference>
<proteinExistence type="inferred from homology"/>
<keyword evidence="5" id="KW-1185">Reference proteome</keyword>